<protein>
    <recommendedName>
        <fullName evidence="2">PCI domain-containing protein</fullName>
    </recommendedName>
</protein>
<comment type="caution">
    <text evidence="3">The sequence shown here is derived from an EMBL/GenBank/DDBJ whole genome shotgun (WGS) entry which is preliminary data.</text>
</comment>
<evidence type="ECO:0000256" key="1">
    <source>
        <dbReference type="SAM" id="MobiDB-lite"/>
    </source>
</evidence>
<dbReference type="PANTHER" id="PTHR12436">
    <property type="entry name" value="80 KDA MCM3-ASSOCIATED PROTEIN"/>
    <property type="match status" value="1"/>
</dbReference>
<dbReference type="Proteomes" id="UP001418222">
    <property type="component" value="Unassembled WGS sequence"/>
</dbReference>
<dbReference type="FunFam" id="1.25.40.990:FF:000005">
    <property type="entry name" value="Putative SAC3/GANP family protein"/>
    <property type="match status" value="1"/>
</dbReference>
<feature type="domain" description="PCI" evidence="2">
    <location>
        <begin position="796"/>
        <end position="979"/>
    </location>
</feature>
<evidence type="ECO:0000313" key="4">
    <source>
        <dbReference type="Proteomes" id="UP001418222"/>
    </source>
</evidence>
<name>A0AAP0B3B5_9ASPA</name>
<keyword evidence="4" id="KW-1185">Reference proteome</keyword>
<feature type="region of interest" description="Disordered" evidence="1">
    <location>
        <begin position="275"/>
        <end position="305"/>
    </location>
</feature>
<feature type="region of interest" description="Disordered" evidence="1">
    <location>
        <begin position="586"/>
        <end position="672"/>
    </location>
</feature>
<dbReference type="AlphaFoldDB" id="A0AAP0B3B5"/>
<dbReference type="PANTHER" id="PTHR12436:SF4">
    <property type="entry name" value="LEUKOCYTE RECEPTOR CLUSTER MEMBER 8"/>
    <property type="match status" value="1"/>
</dbReference>
<dbReference type="InterPro" id="IPR000717">
    <property type="entry name" value="PCI_dom"/>
</dbReference>
<evidence type="ECO:0000259" key="2">
    <source>
        <dbReference type="PROSITE" id="PS50250"/>
    </source>
</evidence>
<feature type="region of interest" description="Disordered" evidence="1">
    <location>
        <begin position="56"/>
        <end position="95"/>
    </location>
</feature>
<proteinExistence type="predicted"/>
<feature type="compositionally biased region" description="Basic and acidic residues" evidence="1">
    <location>
        <begin position="625"/>
        <end position="634"/>
    </location>
</feature>
<dbReference type="PROSITE" id="PS50250">
    <property type="entry name" value="PCI"/>
    <property type="match status" value="1"/>
</dbReference>
<feature type="compositionally biased region" description="Polar residues" evidence="1">
    <location>
        <begin position="82"/>
        <end position="95"/>
    </location>
</feature>
<organism evidence="3 4">
    <name type="scientific">Platanthera zijinensis</name>
    <dbReference type="NCBI Taxonomy" id="2320716"/>
    <lineage>
        <taxon>Eukaryota</taxon>
        <taxon>Viridiplantae</taxon>
        <taxon>Streptophyta</taxon>
        <taxon>Embryophyta</taxon>
        <taxon>Tracheophyta</taxon>
        <taxon>Spermatophyta</taxon>
        <taxon>Magnoliopsida</taxon>
        <taxon>Liliopsida</taxon>
        <taxon>Asparagales</taxon>
        <taxon>Orchidaceae</taxon>
        <taxon>Orchidoideae</taxon>
        <taxon>Orchideae</taxon>
        <taxon>Orchidinae</taxon>
        <taxon>Platanthera</taxon>
    </lineage>
</organism>
<sequence length="1000" mass="109372">MLPSSSIWSAASSSNHSVEEGSQGHAPVITGHYSWPASAGQVAVSWNYGANNGPLENATSSSSGDHYDPLRDSTGSEGAHFPTNSMSQTSASSNLSATNGNPAYAGYAQYPNSTYSYGYGNMQYQSNYYSPQQANYTSYQQAGASQNSGASYQPHSSFQNTGSYATPTSYSGTYFASDHQTAAGCPTSGYVNQTNYWNDGSGGGYPLQYANYPSSDTNSAPSTSNTTTNSYSYQPECNQWPINYGTSVSNVNCTPGPGSMVSSTVPTATYPTQSANGSYSYASSQPPPPGTTSWRGDLGLPNLPSSQAQNAVACYPSSSWEEKAPTVQNYNLNQIPSDLQKPLDLKLPLFENHDANGKTTCSYDPTSSLQVFPSGQVSQIPQQPLQAISAMDASRVSKMQIPTNPRISSSLAVGVPKVDKEGSTTNTATKPAYLSVQVPKLNNQLSSSDDTDAVVKGAFPPSVRSYAERCFSRCKDDSQRDANKIILSEIIAKAKDDSSLWTKNWDMEPLFPLPNSNSNAADRNILRSTVLSTPKFPGRRTKSRWEPVAEERMDIKVAQVNPDSTKNVSWAERLAGGRIHENEWNSMKLPLPQPPPLNKTPQRPLKKSRFSDISNITENGNSSSESDKEQELTKHYSSAIALENSPEEKKRREHRSKRFENGQERRTDGKQFKPRAAGVGNILRKASAMLLAKSYDDQCSRAVEDINWNALTVKGTSQEVEKRYLRLTSAPDPATVRPEEILEKALYMVQTSQKNYLYKCDQLKSIRQDLTVQRIQNELTVKVYETHGRLALEAGDLPEFNQCQSQLKRLYAEGIKGCQMEFSAYSLLCVILHSNNKRDLLSSINSLSNAAKQDEAVKHALAVHSAVSAGNYVLFFRLYKAAPSLITCLMDLHVEKMRFEAIKCMSKSYRPTISVSYIAHVLGFSTLAQTGFDGENGANGHEDCEEWLRAHGAVLIVENNAELQLDAKASSSTLYMPEPEDAVAHGDSNLAVDDFFTRAS</sequence>
<dbReference type="GO" id="GO:0005634">
    <property type="term" value="C:nucleus"/>
    <property type="evidence" value="ECO:0007669"/>
    <property type="project" value="TreeGrafter"/>
</dbReference>
<feature type="compositionally biased region" description="Polar residues" evidence="1">
    <location>
        <begin position="611"/>
        <end position="624"/>
    </location>
</feature>
<dbReference type="EMBL" id="JBBWWQ010000016">
    <property type="protein sequence ID" value="KAK8926180.1"/>
    <property type="molecule type" value="Genomic_DNA"/>
</dbReference>
<accession>A0AAP0B3B5</accession>
<dbReference type="Pfam" id="PF03399">
    <property type="entry name" value="SAC3_GANP"/>
    <property type="match status" value="1"/>
</dbReference>
<feature type="compositionally biased region" description="Basic and acidic residues" evidence="1">
    <location>
        <begin position="658"/>
        <end position="671"/>
    </location>
</feature>
<dbReference type="InterPro" id="IPR045107">
    <property type="entry name" value="SAC3/GANP/THP3"/>
</dbReference>
<dbReference type="Gene3D" id="1.25.40.990">
    <property type="match status" value="1"/>
</dbReference>
<gene>
    <name evidence="3" type="ORF">KSP39_PZI018461</name>
</gene>
<evidence type="ECO:0000313" key="3">
    <source>
        <dbReference type="EMBL" id="KAK8926180.1"/>
    </source>
</evidence>
<reference evidence="3 4" key="1">
    <citation type="journal article" date="2022" name="Nat. Plants">
        <title>Genomes of leafy and leafless Platanthera orchids illuminate the evolution of mycoheterotrophy.</title>
        <authorList>
            <person name="Li M.H."/>
            <person name="Liu K.W."/>
            <person name="Li Z."/>
            <person name="Lu H.C."/>
            <person name="Ye Q.L."/>
            <person name="Zhang D."/>
            <person name="Wang J.Y."/>
            <person name="Li Y.F."/>
            <person name="Zhong Z.M."/>
            <person name="Liu X."/>
            <person name="Yu X."/>
            <person name="Liu D.K."/>
            <person name="Tu X.D."/>
            <person name="Liu B."/>
            <person name="Hao Y."/>
            <person name="Liao X.Y."/>
            <person name="Jiang Y.T."/>
            <person name="Sun W.H."/>
            <person name="Chen J."/>
            <person name="Chen Y.Q."/>
            <person name="Ai Y."/>
            <person name="Zhai J.W."/>
            <person name="Wu S.S."/>
            <person name="Zhou Z."/>
            <person name="Hsiao Y.Y."/>
            <person name="Wu W.L."/>
            <person name="Chen Y.Y."/>
            <person name="Lin Y.F."/>
            <person name="Hsu J.L."/>
            <person name="Li C.Y."/>
            <person name="Wang Z.W."/>
            <person name="Zhao X."/>
            <person name="Zhong W.Y."/>
            <person name="Ma X.K."/>
            <person name="Ma L."/>
            <person name="Huang J."/>
            <person name="Chen G.Z."/>
            <person name="Huang M.Z."/>
            <person name="Huang L."/>
            <person name="Peng D.H."/>
            <person name="Luo Y.B."/>
            <person name="Zou S.Q."/>
            <person name="Chen S.P."/>
            <person name="Lan S."/>
            <person name="Tsai W.C."/>
            <person name="Van de Peer Y."/>
            <person name="Liu Z.J."/>
        </authorList>
    </citation>
    <scope>NUCLEOTIDE SEQUENCE [LARGE SCALE GENOMIC DNA]</scope>
    <source>
        <strain evidence="3">Lor287</strain>
    </source>
</reference>
<dbReference type="InterPro" id="IPR005062">
    <property type="entry name" value="SAC3/GANP/THP3_conserved"/>
</dbReference>